<name>T0YE73_9ZZZZ</name>
<accession>T0YE73</accession>
<dbReference type="PANTHER" id="PTHR43461">
    <property type="entry name" value="TRANSMEMBRANE PROTEIN 256"/>
    <property type="match status" value="1"/>
</dbReference>
<evidence type="ECO:0000256" key="3">
    <source>
        <dbReference type="ARBA" id="ARBA00022989"/>
    </source>
</evidence>
<evidence type="ECO:0000256" key="2">
    <source>
        <dbReference type="ARBA" id="ARBA00022692"/>
    </source>
</evidence>
<reference evidence="6" key="1">
    <citation type="submission" date="2013-08" db="EMBL/GenBank/DDBJ databases">
        <authorList>
            <person name="Mendez C."/>
            <person name="Richter M."/>
            <person name="Ferrer M."/>
            <person name="Sanchez J."/>
        </authorList>
    </citation>
    <scope>NUCLEOTIDE SEQUENCE</scope>
</reference>
<keyword evidence="4 5" id="KW-0472">Membrane</keyword>
<sequence>MGGLARHAMSEQSRPSAAARAPSSRFEAWAVAVFGASAVALGALGAHALQGHLSAPLLAVWHTAVEYQFWHALALALVMLAAPAGRARQVARNALMLGMLLFCGSLYALALGAPRWIGLITPFGGVALIIGWLALGAACLRRQG</sequence>
<keyword evidence="3 5" id="KW-1133">Transmembrane helix</keyword>
<protein>
    <submittedName>
        <fullName evidence="6">Membrane protein containing DUF423</fullName>
    </submittedName>
</protein>
<evidence type="ECO:0000256" key="5">
    <source>
        <dbReference type="SAM" id="Phobius"/>
    </source>
</evidence>
<dbReference type="Pfam" id="PF04241">
    <property type="entry name" value="DUF423"/>
    <property type="match status" value="1"/>
</dbReference>
<feature type="transmembrane region" description="Helical" evidence="5">
    <location>
        <begin position="94"/>
        <end position="113"/>
    </location>
</feature>
<feature type="transmembrane region" description="Helical" evidence="5">
    <location>
        <begin position="28"/>
        <end position="49"/>
    </location>
</feature>
<reference evidence="6" key="2">
    <citation type="journal article" date="2014" name="ISME J.">
        <title>Microbial stratification in low pH oxic and suboxic macroscopic growths along an acid mine drainage.</title>
        <authorList>
            <person name="Mendez-Garcia C."/>
            <person name="Mesa V."/>
            <person name="Sprenger R.R."/>
            <person name="Richter M."/>
            <person name="Diez M.S."/>
            <person name="Solano J."/>
            <person name="Bargiela R."/>
            <person name="Golyshina O.V."/>
            <person name="Manteca A."/>
            <person name="Ramos J.L."/>
            <person name="Gallego J.R."/>
            <person name="Llorente I."/>
            <person name="Martins Dos Santos V.A."/>
            <person name="Jensen O.N."/>
            <person name="Pelaez A.I."/>
            <person name="Sanchez J."/>
            <person name="Ferrer M."/>
        </authorList>
    </citation>
    <scope>NUCLEOTIDE SEQUENCE</scope>
</reference>
<keyword evidence="2 5" id="KW-0812">Transmembrane</keyword>
<comment type="subcellular location">
    <subcellularLocation>
        <location evidence="1">Membrane</location>
        <topology evidence="1">Multi-pass membrane protein</topology>
    </subcellularLocation>
</comment>
<evidence type="ECO:0000313" key="6">
    <source>
        <dbReference type="EMBL" id="EQD33671.1"/>
    </source>
</evidence>
<dbReference type="InterPro" id="IPR006696">
    <property type="entry name" value="DUF423"/>
</dbReference>
<comment type="caution">
    <text evidence="6">The sequence shown here is derived from an EMBL/GenBank/DDBJ whole genome shotgun (WGS) entry which is preliminary data.</text>
</comment>
<feature type="transmembrane region" description="Helical" evidence="5">
    <location>
        <begin position="69"/>
        <end position="87"/>
    </location>
</feature>
<gene>
    <name evidence="6" type="ORF">B1B_17489</name>
</gene>
<organism evidence="6">
    <name type="scientific">mine drainage metagenome</name>
    <dbReference type="NCBI Taxonomy" id="410659"/>
    <lineage>
        <taxon>unclassified sequences</taxon>
        <taxon>metagenomes</taxon>
        <taxon>ecological metagenomes</taxon>
    </lineage>
</organism>
<evidence type="ECO:0000256" key="4">
    <source>
        <dbReference type="ARBA" id="ARBA00023136"/>
    </source>
</evidence>
<dbReference type="PANTHER" id="PTHR43461:SF1">
    <property type="entry name" value="TRANSMEMBRANE PROTEIN 256"/>
    <property type="match status" value="1"/>
</dbReference>
<feature type="transmembrane region" description="Helical" evidence="5">
    <location>
        <begin position="119"/>
        <end position="140"/>
    </location>
</feature>
<dbReference type="EMBL" id="AUZY01011681">
    <property type="protein sequence ID" value="EQD33671.1"/>
    <property type="molecule type" value="Genomic_DNA"/>
</dbReference>
<evidence type="ECO:0000256" key="1">
    <source>
        <dbReference type="ARBA" id="ARBA00004141"/>
    </source>
</evidence>
<proteinExistence type="predicted"/>
<dbReference type="GO" id="GO:0005886">
    <property type="term" value="C:plasma membrane"/>
    <property type="evidence" value="ECO:0007669"/>
    <property type="project" value="TreeGrafter"/>
</dbReference>
<dbReference type="AlphaFoldDB" id="T0YE73"/>